<organism evidence="1 2">
    <name type="scientific">Rhodoblastus acidophilus</name>
    <name type="common">Rhodopseudomonas acidophila</name>
    <dbReference type="NCBI Taxonomy" id="1074"/>
    <lineage>
        <taxon>Bacteria</taxon>
        <taxon>Pseudomonadati</taxon>
        <taxon>Pseudomonadota</taxon>
        <taxon>Alphaproteobacteria</taxon>
        <taxon>Hyphomicrobiales</taxon>
        <taxon>Rhodoblastaceae</taxon>
        <taxon>Rhodoblastus</taxon>
    </lineage>
</organism>
<protein>
    <recommendedName>
        <fullName evidence="3">Xanthine dehydrogenase</fullName>
    </recommendedName>
</protein>
<evidence type="ECO:0000313" key="2">
    <source>
        <dbReference type="Proteomes" id="UP000198418"/>
    </source>
</evidence>
<dbReference type="EMBL" id="FYDG01000004">
    <property type="protein sequence ID" value="SNB70890.1"/>
    <property type="molecule type" value="Genomic_DNA"/>
</dbReference>
<accession>A0A212RFD8</accession>
<proteinExistence type="predicted"/>
<evidence type="ECO:0008006" key="3">
    <source>
        <dbReference type="Google" id="ProtNLM"/>
    </source>
</evidence>
<dbReference type="OrthoDB" id="9815497at2"/>
<dbReference type="RefSeq" id="WP_088520519.1">
    <property type="nucleotide sequence ID" value="NZ_FYDG01000004.1"/>
</dbReference>
<evidence type="ECO:0000313" key="1">
    <source>
        <dbReference type="EMBL" id="SNB70890.1"/>
    </source>
</evidence>
<gene>
    <name evidence="1" type="ORF">SAMN06265338_10445</name>
</gene>
<sequence>MRPTSDLYAFQNLRLAVVMGTNEIASAVAVKLTGAGYRVVMAHDTFPPVIRRGMAFHDALYDDPVEVAGVVGERADGLLAIAAVLAQPARVAVTPLSLMELLAYRAADVLVDARMQKTRLTPDFRGLARLTIGMGPRFAVGVNCDIAVETRPSRAGLLLTEGETDAPDGVARRLGGVGRERFAYSDRSGLWRTPVDIGMWVPKAFVVGRHDGMPVAAPIEGVVRGMARDGVYAPAGVKLVEIDPRGRDACWTGLDERGLRLANACLQAISERPTVERLVAFG</sequence>
<name>A0A212RFD8_RHOAC</name>
<dbReference type="Proteomes" id="UP000198418">
    <property type="component" value="Unassembled WGS sequence"/>
</dbReference>
<dbReference type="AlphaFoldDB" id="A0A212RFD8"/>
<keyword evidence="2" id="KW-1185">Reference proteome</keyword>
<reference evidence="2" key="1">
    <citation type="submission" date="2017-06" db="EMBL/GenBank/DDBJ databases">
        <authorList>
            <person name="Varghese N."/>
            <person name="Submissions S."/>
        </authorList>
    </citation>
    <scope>NUCLEOTIDE SEQUENCE [LARGE SCALE GENOMIC DNA]</scope>
    <source>
        <strain evidence="2">DSM 137</strain>
    </source>
</reference>